<evidence type="ECO:0000313" key="3">
    <source>
        <dbReference type="Proteomes" id="UP000594638"/>
    </source>
</evidence>
<feature type="domain" description="DUF1985" evidence="1">
    <location>
        <begin position="67"/>
        <end position="138"/>
    </location>
</feature>
<reference evidence="2 3" key="1">
    <citation type="submission" date="2019-12" db="EMBL/GenBank/DDBJ databases">
        <authorList>
            <person name="Alioto T."/>
            <person name="Alioto T."/>
            <person name="Gomez Garrido J."/>
        </authorList>
    </citation>
    <scope>NUCLEOTIDE SEQUENCE [LARGE SCALE GENOMIC DNA]</scope>
</reference>
<dbReference type="Pfam" id="PF09331">
    <property type="entry name" value="DUF1985"/>
    <property type="match status" value="1"/>
</dbReference>
<dbReference type="Proteomes" id="UP000594638">
    <property type="component" value="Unassembled WGS sequence"/>
</dbReference>
<evidence type="ECO:0000259" key="1">
    <source>
        <dbReference type="Pfam" id="PF09331"/>
    </source>
</evidence>
<organism evidence="2 3">
    <name type="scientific">Olea europaea subsp. europaea</name>
    <dbReference type="NCBI Taxonomy" id="158383"/>
    <lineage>
        <taxon>Eukaryota</taxon>
        <taxon>Viridiplantae</taxon>
        <taxon>Streptophyta</taxon>
        <taxon>Embryophyta</taxon>
        <taxon>Tracheophyta</taxon>
        <taxon>Spermatophyta</taxon>
        <taxon>Magnoliopsida</taxon>
        <taxon>eudicotyledons</taxon>
        <taxon>Gunneridae</taxon>
        <taxon>Pentapetalae</taxon>
        <taxon>asterids</taxon>
        <taxon>lamiids</taxon>
        <taxon>Lamiales</taxon>
        <taxon>Oleaceae</taxon>
        <taxon>Oleeae</taxon>
        <taxon>Olea</taxon>
    </lineage>
</organism>
<name>A0A8S0TBU4_OLEEU</name>
<accession>A0A8S0TBU4</accession>
<evidence type="ECO:0000313" key="2">
    <source>
        <dbReference type="EMBL" id="CAA3002109.1"/>
    </source>
</evidence>
<dbReference type="Gramene" id="OE9A029616T1">
    <property type="protein sequence ID" value="OE9A029616C1"/>
    <property type="gene ID" value="OE9A029616"/>
</dbReference>
<gene>
    <name evidence="2" type="ORF">OLEA9_A029616</name>
</gene>
<dbReference type="AlphaFoldDB" id="A0A8S0TBU4"/>
<dbReference type="PANTHER" id="PTHR48449:SF1">
    <property type="entry name" value="DUF1985 DOMAIN-CONTAINING PROTEIN"/>
    <property type="match status" value="1"/>
</dbReference>
<sequence length="143" mass="17052">MTVQSLPQLDMDFEPFVPENARLWGHISQRSNIWYVKTVIKHFDKQQQAEFHNSCLGFLAELVLYYVQTDKRHKLWFNLQGYLARFSMQEYALVTTLRCGLLPADNAMDRVLEKRRLKDKYFKNMDKISFAQLEQIFLRLSTP</sequence>
<proteinExistence type="predicted"/>
<dbReference type="OrthoDB" id="1114298at2759"/>
<keyword evidence="3" id="KW-1185">Reference proteome</keyword>
<dbReference type="PANTHER" id="PTHR48449">
    <property type="entry name" value="DUF1985 DOMAIN-CONTAINING PROTEIN"/>
    <property type="match status" value="1"/>
</dbReference>
<comment type="caution">
    <text evidence="2">The sequence shown here is derived from an EMBL/GenBank/DDBJ whole genome shotgun (WGS) entry which is preliminary data.</text>
</comment>
<protein>
    <recommendedName>
        <fullName evidence="1">DUF1985 domain-containing protein</fullName>
    </recommendedName>
</protein>
<dbReference type="EMBL" id="CACTIH010005808">
    <property type="protein sequence ID" value="CAA3002109.1"/>
    <property type="molecule type" value="Genomic_DNA"/>
</dbReference>
<dbReference type="InterPro" id="IPR015410">
    <property type="entry name" value="DUF1985"/>
</dbReference>